<dbReference type="Gene3D" id="1.25.10.10">
    <property type="entry name" value="Leucine-rich Repeat Variant"/>
    <property type="match status" value="1"/>
</dbReference>
<dbReference type="GeneID" id="119734922"/>
<dbReference type="PROSITE" id="PS51858">
    <property type="entry name" value="PPPDE"/>
    <property type="match status" value="1"/>
</dbReference>
<proteinExistence type="inferred from homology"/>
<evidence type="ECO:0000313" key="7">
    <source>
        <dbReference type="Proteomes" id="UP000887568"/>
    </source>
</evidence>
<keyword evidence="2" id="KW-0645">Protease</keyword>
<feature type="compositionally biased region" description="Pro residues" evidence="4">
    <location>
        <begin position="167"/>
        <end position="181"/>
    </location>
</feature>
<dbReference type="GO" id="GO:0008233">
    <property type="term" value="F:peptidase activity"/>
    <property type="evidence" value="ECO:0007669"/>
    <property type="project" value="UniProtKB-KW"/>
</dbReference>
<dbReference type="Pfam" id="PF08324">
    <property type="entry name" value="PUL"/>
    <property type="match status" value="1"/>
</dbReference>
<dbReference type="PANTHER" id="PTHR12378">
    <property type="entry name" value="DESUMOYLATING ISOPEPTIDASE"/>
    <property type="match status" value="1"/>
</dbReference>
<dbReference type="InterPro" id="IPR011989">
    <property type="entry name" value="ARM-like"/>
</dbReference>
<evidence type="ECO:0000256" key="1">
    <source>
        <dbReference type="ARBA" id="ARBA00008140"/>
    </source>
</evidence>
<name>A0A914ALS3_PATMI</name>
<dbReference type="EnsemblMetazoa" id="XM_038208558.1">
    <property type="protein sequence ID" value="XP_038064486.1"/>
    <property type="gene ID" value="LOC119734922"/>
</dbReference>
<evidence type="ECO:0000259" key="5">
    <source>
        <dbReference type="PROSITE" id="PS51858"/>
    </source>
</evidence>
<evidence type="ECO:0000256" key="4">
    <source>
        <dbReference type="SAM" id="MobiDB-lite"/>
    </source>
</evidence>
<evidence type="ECO:0000313" key="6">
    <source>
        <dbReference type="EnsemblMetazoa" id="XP_038064486.1"/>
    </source>
</evidence>
<dbReference type="OMA" id="DICSELA"/>
<feature type="compositionally biased region" description="Low complexity" evidence="4">
    <location>
        <begin position="206"/>
        <end position="221"/>
    </location>
</feature>
<reference evidence="6" key="1">
    <citation type="submission" date="2022-11" db="UniProtKB">
        <authorList>
            <consortium name="EnsemblMetazoa"/>
        </authorList>
    </citation>
    <scope>IDENTIFICATION</scope>
</reference>
<dbReference type="RefSeq" id="XP_038064486.1">
    <property type="nucleotide sequence ID" value="XM_038208558.1"/>
</dbReference>
<keyword evidence="3" id="KW-0378">Hydrolase</keyword>
<comment type="similarity">
    <text evidence="1">Belongs to the DeSI family.</text>
</comment>
<dbReference type="GO" id="GO:0006508">
    <property type="term" value="P:proteolysis"/>
    <property type="evidence" value="ECO:0007669"/>
    <property type="project" value="UniProtKB-KW"/>
</dbReference>
<feature type="region of interest" description="Disordered" evidence="4">
    <location>
        <begin position="151"/>
        <end position="248"/>
    </location>
</feature>
<accession>A0A914ALS3</accession>
<dbReference type="Proteomes" id="UP000887568">
    <property type="component" value="Unplaced"/>
</dbReference>
<evidence type="ECO:0000256" key="3">
    <source>
        <dbReference type="ARBA" id="ARBA00022801"/>
    </source>
</evidence>
<dbReference type="AlphaFoldDB" id="A0A914ALS3"/>
<dbReference type="InterPro" id="IPR042266">
    <property type="entry name" value="PPPDE_sf"/>
</dbReference>
<evidence type="ECO:0000256" key="2">
    <source>
        <dbReference type="ARBA" id="ARBA00022670"/>
    </source>
</evidence>
<feature type="domain" description="PPPDE" evidence="5">
    <location>
        <begin position="5"/>
        <end position="147"/>
    </location>
</feature>
<sequence length="539" mass="58622">MEQTHAVKLYVYDLTKGLAAQMSMPLLGKHLDGVWHTSVVVFGREYFYGGGGIESCKPSGTILGQPNQVHEMGTTQVDYTIWLEYMGGLGCDEFSGERYNLFEHNCNTFSNEACQFLTGNSIPTFILNLPHEVMNTPIGAMMKGLIESLSSNPTGRVGGPTHRPIYDPVPLPNYPDPPPAKPSEVKPASESTAKPEQAQKSEPHPSTSDAQATASSEAAATNKGADSGHAQSSGATADVGSPVKDSSRVNLYYDSDDEYIDSLRQSAPPEPLRLKVFSGVDVTACVETIKKEMPEGVLTREEMELLMELKDCLRLEFLLEEPPSPVKSETFLVIGKLLNLAIGGIPSEVLHPLVDLLSMAFLSQDVIHTLCNNEDQTVMTFVSSSDCHPLQIQISVFRMLCNICTAYSGKHWLTQVRHWTLEDGSPQCNRDIVSRLVVSAILSGSDELCCAASALVYNLTRYTVSDDNAVEFSSALLQSLTSEAISEETAYYSLLALYGLMKCGEVMCLATVMGLDTARYAKISDRLGKLCADIDSVIG</sequence>
<dbReference type="Gene3D" id="3.90.1720.30">
    <property type="entry name" value="PPPDE domains"/>
    <property type="match status" value="1"/>
</dbReference>
<dbReference type="InterPro" id="IPR013535">
    <property type="entry name" value="PUL_dom"/>
</dbReference>
<protein>
    <recommendedName>
        <fullName evidence="5">PPPDE domain-containing protein</fullName>
    </recommendedName>
</protein>
<dbReference type="PANTHER" id="PTHR12378:SF7">
    <property type="entry name" value="DESUMOYLATING ISOPEPTIDASE 1"/>
    <property type="match status" value="1"/>
</dbReference>
<dbReference type="SMART" id="SM01179">
    <property type="entry name" value="DUF862"/>
    <property type="match status" value="1"/>
</dbReference>
<dbReference type="OrthoDB" id="21221at2759"/>
<keyword evidence="7" id="KW-1185">Reference proteome</keyword>
<dbReference type="Pfam" id="PF05903">
    <property type="entry name" value="Peptidase_C97"/>
    <property type="match status" value="1"/>
</dbReference>
<dbReference type="GO" id="GO:0070646">
    <property type="term" value="P:protein modification by small protein removal"/>
    <property type="evidence" value="ECO:0007669"/>
    <property type="project" value="TreeGrafter"/>
</dbReference>
<organism evidence="6 7">
    <name type="scientific">Patiria miniata</name>
    <name type="common">Bat star</name>
    <name type="synonym">Asterina miniata</name>
    <dbReference type="NCBI Taxonomy" id="46514"/>
    <lineage>
        <taxon>Eukaryota</taxon>
        <taxon>Metazoa</taxon>
        <taxon>Echinodermata</taxon>
        <taxon>Eleutherozoa</taxon>
        <taxon>Asterozoa</taxon>
        <taxon>Asteroidea</taxon>
        <taxon>Valvatacea</taxon>
        <taxon>Valvatida</taxon>
        <taxon>Asterinidae</taxon>
        <taxon>Patiria</taxon>
    </lineage>
</organism>
<dbReference type="InterPro" id="IPR008580">
    <property type="entry name" value="PPPDE_dom"/>
</dbReference>